<name>A0A392NGW6_9FABA</name>
<comment type="caution">
    <text evidence="1">The sequence shown here is derived from an EMBL/GenBank/DDBJ whole genome shotgun (WGS) entry which is preliminary data.</text>
</comment>
<sequence length="120" mass="13942">MKGLKIIDKEWTYHFEFEMRWLNCQWWNLDMAGRLLDDFIRLVQQAQCVMKATKDYWLASHATHGLVERRRETMLVGWKPPREGWVKLNTNMTCKVGACVGCGGVIEGVMESRLVALPRG</sequence>
<accession>A0A392NGW6</accession>
<dbReference type="Proteomes" id="UP000265520">
    <property type="component" value="Unassembled WGS sequence"/>
</dbReference>
<evidence type="ECO:0000313" key="2">
    <source>
        <dbReference type="Proteomes" id="UP000265520"/>
    </source>
</evidence>
<protein>
    <submittedName>
        <fullName evidence="1">Uncharacterized protein</fullName>
    </submittedName>
</protein>
<reference evidence="1 2" key="1">
    <citation type="journal article" date="2018" name="Front. Plant Sci.">
        <title>Red Clover (Trifolium pratense) and Zigzag Clover (T. medium) - A Picture of Genomic Similarities and Differences.</title>
        <authorList>
            <person name="Dluhosova J."/>
            <person name="Istvanek J."/>
            <person name="Nedelnik J."/>
            <person name="Repkova J."/>
        </authorList>
    </citation>
    <scope>NUCLEOTIDE SEQUENCE [LARGE SCALE GENOMIC DNA]</scope>
    <source>
        <strain evidence="2">cv. 10/8</strain>
        <tissue evidence="1">Leaf</tissue>
    </source>
</reference>
<proteinExistence type="predicted"/>
<evidence type="ECO:0000313" key="1">
    <source>
        <dbReference type="EMBL" id="MCH98741.1"/>
    </source>
</evidence>
<organism evidence="1 2">
    <name type="scientific">Trifolium medium</name>
    <dbReference type="NCBI Taxonomy" id="97028"/>
    <lineage>
        <taxon>Eukaryota</taxon>
        <taxon>Viridiplantae</taxon>
        <taxon>Streptophyta</taxon>
        <taxon>Embryophyta</taxon>
        <taxon>Tracheophyta</taxon>
        <taxon>Spermatophyta</taxon>
        <taxon>Magnoliopsida</taxon>
        <taxon>eudicotyledons</taxon>
        <taxon>Gunneridae</taxon>
        <taxon>Pentapetalae</taxon>
        <taxon>rosids</taxon>
        <taxon>fabids</taxon>
        <taxon>Fabales</taxon>
        <taxon>Fabaceae</taxon>
        <taxon>Papilionoideae</taxon>
        <taxon>50 kb inversion clade</taxon>
        <taxon>NPAAA clade</taxon>
        <taxon>Hologalegina</taxon>
        <taxon>IRL clade</taxon>
        <taxon>Trifolieae</taxon>
        <taxon>Trifolium</taxon>
    </lineage>
</organism>
<keyword evidence="2" id="KW-1185">Reference proteome</keyword>
<dbReference type="EMBL" id="LXQA010038429">
    <property type="protein sequence ID" value="MCH98741.1"/>
    <property type="molecule type" value="Genomic_DNA"/>
</dbReference>
<dbReference type="AlphaFoldDB" id="A0A392NGW6"/>